<gene>
    <name evidence="1" type="ORF">FRZ06_14495</name>
</gene>
<name>A0ACD1AD13_9FIRM</name>
<proteinExistence type="predicted"/>
<keyword evidence="2" id="KW-1185">Reference proteome</keyword>
<protein>
    <submittedName>
        <fullName evidence="1">ABC transporter substrate-binding protein</fullName>
    </submittedName>
</protein>
<evidence type="ECO:0000313" key="2">
    <source>
        <dbReference type="Proteomes" id="UP000594014"/>
    </source>
</evidence>
<dbReference type="EMBL" id="CP042469">
    <property type="protein sequence ID" value="QOX64462.1"/>
    <property type="molecule type" value="Genomic_DNA"/>
</dbReference>
<evidence type="ECO:0000313" key="1">
    <source>
        <dbReference type="EMBL" id="QOX64462.1"/>
    </source>
</evidence>
<dbReference type="Proteomes" id="UP000594014">
    <property type="component" value="Chromosome"/>
</dbReference>
<organism evidence="1 2">
    <name type="scientific">Anoxybacterium hadale</name>
    <dbReference type="NCBI Taxonomy" id="3408580"/>
    <lineage>
        <taxon>Bacteria</taxon>
        <taxon>Bacillati</taxon>
        <taxon>Bacillota</taxon>
        <taxon>Clostridia</taxon>
        <taxon>Peptostreptococcales</taxon>
        <taxon>Anaerovoracaceae</taxon>
        <taxon>Anoxybacterium</taxon>
    </lineage>
</organism>
<reference evidence="1" key="1">
    <citation type="submission" date="2019-08" db="EMBL/GenBank/DDBJ databases">
        <title>Genome sequence of Clostridiales bacterium MT110.</title>
        <authorList>
            <person name="Cao J."/>
        </authorList>
    </citation>
    <scope>NUCLEOTIDE SEQUENCE</scope>
    <source>
        <strain evidence="1">MT110</strain>
    </source>
</reference>
<sequence length="332" mass="36585">MKISKKILCIGLCILLILPAFAGCRKQEEKTKVTLCEVTHSIFYAPQYVAMNLGYFEDEGIEIELTNGQGADKVMSAVLSDNVDIGFAGPEASIYVYNEGKEDHTQVFALLTQRDGSFLVAREPDPNFTWDKLKGKNILPGRKGGVPYMALEYVIRSHGLDPYTDLTLDNSIQFALMAGAFTSGTGDYVTLFEPTASMLEAEGKGYIVASVGEEAGNIAYTGYFAKKSYIEKNKDLVERFTRAIYRGQKWVANHSAEEIAKAVAPSFPDTDVALLTTVAKRYQEIGAWRDTPMVDEAAYQKLQEVMTSAGELDKEAPFSEVINNSIAEDVID</sequence>
<accession>A0ACD1AD13</accession>